<evidence type="ECO:0000256" key="2">
    <source>
        <dbReference type="ARBA" id="ARBA00023315"/>
    </source>
</evidence>
<keyword evidence="5" id="KW-1185">Reference proteome</keyword>
<dbReference type="Pfam" id="PF00583">
    <property type="entry name" value="Acetyltransf_1"/>
    <property type="match status" value="1"/>
</dbReference>
<comment type="caution">
    <text evidence="4">The sequence shown here is derived from an EMBL/GenBank/DDBJ whole genome shotgun (WGS) entry which is preliminary data.</text>
</comment>
<evidence type="ECO:0000256" key="1">
    <source>
        <dbReference type="ARBA" id="ARBA00022679"/>
    </source>
</evidence>
<dbReference type="GeneID" id="80861913"/>
<dbReference type="RefSeq" id="XP_056032541.1">
    <property type="nucleotide sequence ID" value="XM_056167225.1"/>
</dbReference>
<dbReference type="PANTHER" id="PTHR43877:SF1">
    <property type="entry name" value="ACETYLTRANSFERASE"/>
    <property type="match status" value="1"/>
</dbReference>
<dbReference type="InterPro" id="IPR000182">
    <property type="entry name" value="GNAT_dom"/>
</dbReference>
<dbReference type="InterPro" id="IPR016181">
    <property type="entry name" value="Acyl_CoA_acyltransferase"/>
</dbReference>
<dbReference type="GO" id="GO:0016747">
    <property type="term" value="F:acyltransferase activity, transferring groups other than amino-acyl groups"/>
    <property type="evidence" value="ECO:0007669"/>
    <property type="project" value="InterPro"/>
</dbReference>
<sequence length="180" mass="19595">MLEIRTLSADDWEAWKAVRLRALANAPDAFGSGFHDWVNAPESRWRSRLSIQDAIDLVAYKIDEAASERAVGMATGIPTGNGGAEIISMWVDPSFRGKGLASSLIGKIASWAVQSGFIELRLAVRPDNAIAQSVYQHNSFIVSDEPGDEIPDGRREIIMVRNLENKQASSSPTTLGNALE</sequence>
<keyword evidence="2" id="KW-0012">Acyltransferase</keyword>
<accession>A0A9W9EB60</accession>
<dbReference type="Proteomes" id="UP001140511">
    <property type="component" value="Unassembled WGS sequence"/>
</dbReference>
<organism evidence="4 5">
    <name type="scientific">Trichoderma breve</name>
    <dbReference type="NCBI Taxonomy" id="2034170"/>
    <lineage>
        <taxon>Eukaryota</taxon>
        <taxon>Fungi</taxon>
        <taxon>Dikarya</taxon>
        <taxon>Ascomycota</taxon>
        <taxon>Pezizomycotina</taxon>
        <taxon>Sordariomycetes</taxon>
        <taxon>Hypocreomycetidae</taxon>
        <taxon>Hypocreales</taxon>
        <taxon>Hypocreaceae</taxon>
        <taxon>Trichoderma</taxon>
    </lineage>
</organism>
<evidence type="ECO:0000259" key="3">
    <source>
        <dbReference type="PROSITE" id="PS51186"/>
    </source>
</evidence>
<protein>
    <submittedName>
        <fullName evidence="4">Acetyltransferase (GNAT) family domain-containing protein</fullName>
    </submittedName>
</protein>
<dbReference type="Gene3D" id="3.40.630.30">
    <property type="match status" value="1"/>
</dbReference>
<dbReference type="SUPFAM" id="SSF55729">
    <property type="entry name" value="Acyl-CoA N-acyltransferases (Nat)"/>
    <property type="match status" value="1"/>
</dbReference>
<evidence type="ECO:0000313" key="4">
    <source>
        <dbReference type="EMBL" id="KAJ4863485.1"/>
    </source>
</evidence>
<proteinExistence type="predicted"/>
<name>A0A9W9EB60_9HYPO</name>
<dbReference type="PROSITE" id="PS51186">
    <property type="entry name" value="GNAT"/>
    <property type="match status" value="1"/>
</dbReference>
<dbReference type="AlphaFoldDB" id="A0A9W9EB60"/>
<gene>
    <name evidence="4" type="ORF">T069G_00015</name>
</gene>
<reference evidence="4" key="1">
    <citation type="submission" date="2022-09" db="EMBL/GenBank/DDBJ databases">
        <title>Chromosome-level assembly of Trichoderma breve T069, a fungus used in development of biopesticide product.</title>
        <authorList>
            <person name="Lin R."/>
            <person name="Liu T."/>
        </authorList>
    </citation>
    <scope>NUCLEOTIDE SEQUENCE</scope>
    <source>
        <strain evidence="4">T069</strain>
    </source>
</reference>
<dbReference type="PANTHER" id="PTHR43877">
    <property type="entry name" value="AMINOALKYLPHOSPHONATE N-ACETYLTRANSFERASE-RELATED-RELATED"/>
    <property type="match status" value="1"/>
</dbReference>
<feature type="domain" description="N-acetyltransferase" evidence="3">
    <location>
        <begin position="2"/>
        <end position="164"/>
    </location>
</feature>
<dbReference type="EMBL" id="JAOPEN010000001">
    <property type="protein sequence ID" value="KAJ4863485.1"/>
    <property type="molecule type" value="Genomic_DNA"/>
</dbReference>
<evidence type="ECO:0000313" key="5">
    <source>
        <dbReference type="Proteomes" id="UP001140511"/>
    </source>
</evidence>
<dbReference type="CDD" id="cd04301">
    <property type="entry name" value="NAT_SF"/>
    <property type="match status" value="1"/>
</dbReference>
<keyword evidence="1" id="KW-0808">Transferase</keyword>
<dbReference type="InterPro" id="IPR050832">
    <property type="entry name" value="Bact_Acetyltransf"/>
</dbReference>